<evidence type="ECO:0000256" key="4">
    <source>
        <dbReference type="ARBA" id="ARBA00022692"/>
    </source>
</evidence>
<comment type="similarity">
    <text evidence="8 9">Belongs to the TonB-dependent receptor family.</text>
</comment>
<keyword evidence="2 8" id="KW-0813">Transport</keyword>
<dbReference type="SUPFAM" id="SSF49464">
    <property type="entry name" value="Carboxypeptidase regulatory domain-like"/>
    <property type="match status" value="1"/>
</dbReference>
<dbReference type="Gene3D" id="2.60.40.1120">
    <property type="entry name" value="Carboxypeptidase-like, regulatory domain"/>
    <property type="match status" value="1"/>
</dbReference>
<keyword evidence="5 9" id="KW-0798">TonB box</keyword>
<dbReference type="InterPro" id="IPR008969">
    <property type="entry name" value="CarboxyPept-like_regulatory"/>
</dbReference>
<feature type="domain" description="TonB-dependent receptor-like beta-barrel" evidence="11">
    <location>
        <begin position="389"/>
        <end position="873"/>
    </location>
</feature>
<dbReference type="PROSITE" id="PS52016">
    <property type="entry name" value="TONB_DEPENDENT_REC_3"/>
    <property type="match status" value="1"/>
</dbReference>
<dbReference type="SUPFAM" id="SSF56935">
    <property type="entry name" value="Porins"/>
    <property type="match status" value="1"/>
</dbReference>
<evidence type="ECO:0000313" key="14">
    <source>
        <dbReference type="Proteomes" id="UP000740413"/>
    </source>
</evidence>
<keyword evidence="3 8" id="KW-1134">Transmembrane beta strand</keyword>
<keyword evidence="13" id="KW-0675">Receptor</keyword>
<dbReference type="NCBIfam" id="TIGR04057">
    <property type="entry name" value="SusC_RagA_signa"/>
    <property type="match status" value="1"/>
</dbReference>
<organism evidence="13 14">
    <name type="scientific">Zobellia barbeyronii</name>
    <dbReference type="NCBI Taxonomy" id="2748009"/>
    <lineage>
        <taxon>Bacteria</taxon>
        <taxon>Pseudomonadati</taxon>
        <taxon>Bacteroidota</taxon>
        <taxon>Flavobacteriia</taxon>
        <taxon>Flavobacteriales</taxon>
        <taxon>Flavobacteriaceae</taxon>
        <taxon>Zobellia</taxon>
    </lineage>
</organism>
<comment type="subcellular location">
    <subcellularLocation>
        <location evidence="1 8">Cell outer membrane</location>
        <topology evidence="1 8">Multi-pass membrane protein</topology>
    </subcellularLocation>
</comment>
<feature type="domain" description="TonB-dependent receptor plug" evidence="12">
    <location>
        <begin position="125"/>
        <end position="244"/>
    </location>
</feature>
<dbReference type="Pfam" id="PF07715">
    <property type="entry name" value="Plug"/>
    <property type="match status" value="1"/>
</dbReference>
<reference evidence="14" key="2">
    <citation type="submission" date="2023-07" db="EMBL/GenBank/DDBJ databases">
        <title>Zobellia barbeyronii sp. nov., a new marine flavobacterium, isolated from green and red algae.</title>
        <authorList>
            <person name="Nedashkovskaya O.I."/>
            <person name="Otstavnykh N."/>
            <person name="Zhukova N."/>
            <person name="Guzev K."/>
            <person name="Chausova V."/>
            <person name="Tekutyeva L."/>
            <person name="Mikhailov V."/>
            <person name="Isaeva M."/>
        </authorList>
    </citation>
    <scope>NUCLEOTIDE SEQUENCE [LARGE SCALE GENOMIC DNA]</scope>
    <source>
        <strain evidence="14">KMM 6746</strain>
    </source>
</reference>
<comment type="caution">
    <text evidence="13">The sequence shown here is derived from an EMBL/GenBank/DDBJ whole genome shotgun (WGS) entry which is preliminary data.</text>
</comment>
<dbReference type="Pfam" id="PF13715">
    <property type="entry name" value="CarbopepD_reg_2"/>
    <property type="match status" value="1"/>
</dbReference>
<evidence type="ECO:0000313" key="13">
    <source>
        <dbReference type="EMBL" id="MBT2160003.1"/>
    </source>
</evidence>
<dbReference type="Pfam" id="PF00593">
    <property type="entry name" value="TonB_dep_Rec_b-barrel"/>
    <property type="match status" value="1"/>
</dbReference>
<keyword evidence="10" id="KW-0732">Signal</keyword>
<evidence type="ECO:0000256" key="8">
    <source>
        <dbReference type="PROSITE-ProRule" id="PRU01360"/>
    </source>
</evidence>
<evidence type="ECO:0000256" key="5">
    <source>
        <dbReference type="ARBA" id="ARBA00023077"/>
    </source>
</evidence>
<dbReference type="Gene3D" id="2.40.170.20">
    <property type="entry name" value="TonB-dependent receptor, beta-barrel domain"/>
    <property type="match status" value="1"/>
</dbReference>
<name>A0ABS5WAP9_9FLAO</name>
<evidence type="ECO:0000256" key="9">
    <source>
        <dbReference type="RuleBase" id="RU003357"/>
    </source>
</evidence>
<evidence type="ECO:0000256" key="3">
    <source>
        <dbReference type="ARBA" id="ARBA00022452"/>
    </source>
</evidence>
<reference evidence="13 14" key="1">
    <citation type="submission" date="2020-06" db="EMBL/GenBank/DDBJ databases">
        <authorList>
            <person name="Isaeva M.P."/>
            <person name="Chernysheva N.Y."/>
        </authorList>
    </citation>
    <scope>NUCLEOTIDE SEQUENCE [LARGE SCALE GENOMIC DNA]</scope>
    <source>
        <strain evidence="13 14">KMM 6746</strain>
    </source>
</reference>
<feature type="chain" id="PRO_5045049675" evidence="10">
    <location>
        <begin position="32"/>
        <end position="1033"/>
    </location>
</feature>
<dbReference type="InterPro" id="IPR039426">
    <property type="entry name" value="TonB-dep_rcpt-like"/>
</dbReference>
<keyword evidence="4 8" id="KW-0812">Transmembrane</keyword>
<dbReference type="InterPro" id="IPR023997">
    <property type="entry name" value="TonB-dep_OMP_SusC/RagA_CS"/>
</dbReference>
<dbReference type="EMBL" id="JACATN010000001">
    <property type="protein sequence ID" value="MBT2160003.1"/>
    <property type="molecule type" value="Genomic_DNA"/>
</dbReference>
<keyword evidence="7 8" id="KW-0998">Cell outer membrane</keyword>
<dbReference type="InterPro" id="IPR037066">
    <property type="entry name" value="Plug_dom_sf"/>
</dbReference>
<accession>A0ABS5WAP9</accession>
<dbReference type="InterPro" id="IPR000531">
    <property type="entry name" value="Beta-barrel_TonB"/>
</dbReference>
<evidence type="ECO:0000259" key="12">
    <source>
        <dbReference type="Pfam" id="PF07715"/>
    </source>
</evidence>
<dbReference type="Proteomes" id="UP000740413">
    <property type="component" value="Unassembled WGS sequence"/>
</dbReference>
<dbReference type="Gene3D" id="2.170.130.10">
    <property type="entry name" value="TonB-dependent receptor, plug domain"/>
    <property type="match status" value="1"/>
</dbReference>
<keyword evidence="14" id="KW-1185">Reference proteome</keyword>
<sequence length="1033" mass="110917">MNQNFKRLNRVRSHGFVLAALFFFSVASLCAQTTISGTTSDDQGVLPGVNVLVKGTTVGSVSDFDGNYSIEVPEGSSALVFSYVGFSRQEVAIDGRTTINVVLSEDAQALTEVVVVGYGTQKKGNLTGAVGSIGADEIGTKPLTSPDQALAGTIAGVNIANRSGDPAAPINVRIRGVGSPGNNDPLWVIDGIPLVQTTNITVNTSSTTDSNPLASLNPNDIESITVLKDAASAAIYGARGANGVIIVTTKRGKSGIGKMTYSGYTAFSELREKIDVLNVSEYIDIQSQLGRDYSGFANNADVDWQNEFFKTGFVQSHNLSASGGNDNANYYISGGYLDQEGIEQSQAFERYSLKANSDFKVGKRLKFGQSLAISHSDRQVQPEGGGVNSAGISLRNAPYYAPFDASGPFGYNIESVENIGAGNGSQNTLWRNDARVNYTTIEVRQVLGNFYGELEIAKGLKARASVGVDHITGEGLFNQTPADFNGTGGRQSLRVQNLTKQFTLTTGATLSYDKTFGESHNLSALVGFEQTKFTFDKIRVQGTDLFNPNFATTSLNSTGTQEADLWTIQGLLGRVNYDFEGKYLATINFRRDASSRFAEDNRSGVFPSASLGWRISSEEFFNADGVVNDLKIRAGWGQLGNQQTPDSFPYLPALEGNIFYVIGDDQNVVRAPAPTRFANAALGWETSTQFDIGIDASLLQGRMSITADYYNKESDDVLLAVPLPSVSGIFYGADSNLGSIKNSGIEFAIDYRGEVGDNFTYSIGANITTVKNEVTDLGDVTSINSGIGGAQTHRTVVGESLGHFYGYKTNGLYQNANEAAGALTDAGSIGAEAGDIRFVDVNGDGEISPDDRTILGSPIPGYFYGMNFNANYKDFDFSLVLRGVGDYQVYNSARSAREDLSSTNNFSARVLDRWTGEGTSNDIPRLTLDDPNGNNRYSDRWIEDADYLRIQNLQIGYSLPGDKLETWSGGFVNGLRVYVGAQNLATFTSYLGWDPEVTRAQSFQKGANALATGQDGGTGPAPRTFQLGLTVNF</sequence>
<evidence type="ECO:0000256" key="7">
    <source>
        <dbReference type="ARBA" id="ARBA00023237"/>
    </source>
</evidence>
<dbReference type="InterPro" id="IPR023996">
    <property type="entry name" value="TonB-dep_OMP_SusC/RagA"/>
</dbReference>
<dbReference type="InterPro" id="IPR036942">
    <property type="entry name" value="Beta-barrel_TonB_sf"/>
</dbReference>
<dbReference type="NCBIfam" id="TIGR04056">
    <property type="entry name" value="OMP_RagA_SusC"/>
    <property type="match status" value="1"/>
</dbReference>
<dbReference type="InterPro" id="IPR012910">
    <property type="entry name" value="Plug_dom"/>
</dbReference>
<gene>
    <name evidence="13" type="ORF">HW347_01935</name>
</gene>
<dbReference type="RefSeq" id="WP_214610272.1">
    <property type="nucleotide sequence ID" value="NZ_JACATN010000001.1"/>
</dbReference>
<feature type="signal peptide" evidence="10">
    <location>
        <begin position="1"/>
        <end position="31"/>
    </location>
</feature>
<evidence type="ECO:0000256" key="10">
    <source>
        <dbReference type="SAM" id="SignalP"/>
    </source>
</evidence>
<protein>
    <submittedName>
        <fullName evidence="13">TonB-dependent receptor</fullName>
    </submittedName>
</protein>
<evidence type="ECO:0000256" key="1">
    <source>
        <dbReference type="ARBA" id="ARBA00004571"/>
    </source>
</evidence>
<proteinExistence type="inferred from homology"/>
<evidence type="ECO:0000259" key="11">
    <source>
        <dbReference type="Pfam" id="PF00593"/>
    </source>
</evidence>
<evidence type="ECO:0000256" key="2">
    <source>
        <dbReference type="ARBA" id="ARBA00022448"/>
    </source>
</evidence>
<evidence type="ECO:0000256" key="6">
    <source>
        <dbReference type="ARBA" id="ARBA00023136"/>
    </source>
</evidence>
<keyword evidence="6 8" id="KW-0472">Membrane</keyword>